<feature type="region of interest" description="Disordered" evidence="4">
    <location>
        <begin position="1"/>
        <end position="21"/>
    </location>
</feature>
<dbReference type="RefSeq" id="WP_114248488.1">
    <property type="nucleotide sequence ID" value="NZ_CP027306.1"/>
</dbReference>
<reference evidence="5 6" key="1">
    <citation type="journal article" date="2018" name="Front. Microbiol.">
        <title>Genome Sequencing of Streptomyces atratus SCSIOZH16 and Activation Production of Nocardamine via Metabolic Engineering.</title>
        <authorList>
            <person name="Li Y."/>
            <person name="Zhang C."/>
            <person name="Liu C."/>
            <person name="Ju J."/>
            <person name="Ma J."/>
        </authorList>
    </citation>
    <scope>NUCLEOTIDE SEQUENCE [LARGE SCALE GENOMIC DNA]</scope>
    <source>
        <strain evidence="5 6">SCSIO_ZH16</strain>
    </source>
</reference>
<dbReference type="KEGG" id="sata:C5746_40305"/>
<dbReference type="GO" id="GO:0050097">
    <property type="term" value="F:methylaspartate mutase activity"/>
    <property type="evidence" value="ECO:0007669"/>
    <property type="project" value="InterPro"/>
</dbReference>
<dbReference type="AlphaFoldDB" id="A0A2Z5JP14"/>
<dbReference type="Proteomes" id="UP000252698">
    <property type="component" value="Chromosome"/>
</dbReference>
<dbReference type="GO" id="GO:0031419">
    <property type="term" value="F:cobalamin binding"/>
    <property type="evidence" value="ECO:0007669"/>
    <property type="project" value="UniProtKB-KW"/>
</dbReference>
<dbReference type="GO" id="GO:0019670">
    <property type="term" value="P:anaerobic L-glutamate catabolic process"/>
    <property type="evidence" value="ECO:0007669"/>
    <property type="project" value="InterPro"/>
</dbReference>
<keyword evidence="1" id="KW-0846">Cobalamin</keyword>
<dbReference type="SUPFAM" id="SSF51703">
    <property type="entry name" value="Cobalamin (vitamin B12)-dependent enzymes"/>
    <property type="match status" value="1"/>
</dbReference>
<dbReference type="InterPro" id="IPR016176">
    <property type="entry name" value="Cbl-dep_enz_cat"/>
</dbReference>
<dbReference type="GeneID" id="95524502"/>
<keyword evidence="2" id="KW-0413">Isomerase</keyword>
<accession>A0A2Z5JP14</accession>
<sequence>MPSADPARGSATPRPGPAHGGAFHRFMADAARSGTLVVQPRMGFADPARMRAGLLATRGAAATTVGTLTLDSFTRVGDYAAAARAAAQGHPLNGYPLVSMPVATTTGLLDGVHGEDFPVQVRHGSARPGRIVEALIDAGLDATEGGPVSYCLPYGRTSLATSVRAWREACRTLAALRVSGVEPHLESFGGCMLGQLCPPSLLIALSVLEGMFFRQHGLRSVSLSYAQQTSAEQDEEAVHALRALAADHLPDTSWHVVVYAYMGVYPETRTGALALVADAARLAVRTGAARLIVKTAAEAARIPSVAENVTALETATNAARSVRRTAPPPSTGVEEEARALVEAVLGLHDDLGQALIRAFARGYLDVPFCLHPDNAGRTRSVISEQGRLEWSRTGSLPLGPTAAVHSSRRLTSSGLMYALQHVKTRYDAPAVSLARAS</sequence>
<evidence type="ECO:0000256" key="3">
    <source>
        <dbReference type="ARBA" id="ARBA00023285"/>
    </source>
</evidence>
<evidence type="ECO:0000256" key="2">
    <source>
        <dbReference type="ARBA" id="ARBA00023235"/>
    </source>
</evidence>
<dbReference type="Gene3D" id="3.20.20.240">
    <property type="entry name" value="Methylmalonyl-CoA mutase"/>
    <property type="match status" value="1"/>
</dbReference>
<evidence type="ECO:0000256" key="4">
    <source>
        <dbReference type="SAM" id="MobiDB-lite"/>
    </source>
</evidence>
<dbReference type="PIRSF" id="PIRSF001495">
    <property type="entry name" value="Met_asp_mut_epsi"/>
    <property type="match status" value="1"/>
</dbReference>
<dbReference type="Pfam" id="PF06368">
    <property type="entry name" value="Met_asp_mut_E"/>
    <property type="match status" value="1"/>
</dbReference>
<proteinExistence type="predicted"/>
<evidence type="ECO:0000313" key="5">
    <source>
        <dbReference type="EMBL" id="AXE82103.1"/>
    </source>
</evidence>
<dbReference type="EMBL" id="CP027306">
    <property type="protein sequence ID" value="AXE82103.1"/>
    <property type="molecule type" value="Genomic_DNA"/>
</dbReference>
<organism evidence="5 6">
    <name type="scientific">Streptomyces atratus</name>
    <dbReference type="NCBI Taxonomy" id="1893"/>
    <lineage>
        <taxon>Bacteria</taxon>
        <taxon>Bacillati</taxon>
        <taxon>Actinomycetota</taxon>
        <taxon>Actinomycetes</taxon>
        <taxon>Kitasatosporales</taxon>
        <taxon>Streptomycetaceae</taxon>
        <taxon>Streptomyces</taxon>
    </lineage>
</organism>
<protein>
    <submittedName>
        <fullName evidence="5">Methylaspartate mutase</fullName>
    </submittedName>
</protein>
<dbReference type="InterPro" id="IPR006396">
    <property type="entry name" value="Glu_mut_E"/>
</dbReference>
<name>A0A2Z5JP14_STRAR</name>
<evidence type="ECO:0000313" key="6">
    <source>
        <dbReference type="Proteomes" id="UP000252698"/>
    </source>
</evidence>
<gene>
    <name evidence="5" type="ORF">C5746_40305</name>
</gene>
<evidence type="ECO:0000256" key="1">
    <source>
        <dbReference type="ARBA" id="ARBA00022628"/>
    </source>
</evidence>
<keyword evidence="3" id="KW-0170">Cobalt</keyword>